<reference evidence="2" key="2">
    <citation type="submission" date="2025-09" db="UniProtKB">
        <authorList>
            <consortium name="Ensembl"/>
        </authorList>
    </citation>
    <scope>IDENTIFICATION</scope>
</reference>
<dbReference type="Ensembl" id="ENSCVAT00000033266.1">
    <property type="protein sequence ID" value="ENSCVAP00000019719.1"/>
    <property type="gene ID" value="ENSCVAG00000023125.1"/>
</dbReference>
<organism evidence="2 3">
    <name type="scientific">Cyprinodon variegatus</name>
    <name type="common">Sheepshead minnow</name>
    <dbReference type="NCBI Taxonomy" id="28743"/>
    <lineage>
        <taxon>Eukaryota</taxon>
        <taxon>Metazoa</taxon>
        <taxon>Chordata</taxon>
        <taxon>Craniata</taxon>
        <taxon>Vertebrata</taxon>
        <taxon>Euteleostomi</taxon>
        <taxon>Actinopterygii</taxon>
        <taxon>Neopterygii</taxon>
        <taxon>Teleostei</taxon>
        <taxon>Neoteleostei</taxon>
        <taxon>Acanthomorphata</taxon>
        <taxon>Ovalentaria</taxon>
        <taxon>Atherinomorphae</taxon>
        <taxon>Cyprinodontiformes</taxon>
        <taxon>Cyprinodontidae</taxon>
        <taxon>Cyprinodon</taxon>
    </lineage>
</organism>
<dbReference type="STRING" id="28743.ENSCVAP00000019719"/>
<reference evidence="2" key="1">
    <citation type="submission" date="2025-08" db="UniProtKB">
        <authorList>
            <consortium name="Ensembl"/>
        </authorList>
    </citation>
    <scope>IDENTIFICATION</scope>
</reference>
<dbReference type="AlphaFoldDB" id="A0A3Q2DLX6"/>
<evidence type="ECO:0000313" key="2">
    <source>
        <dbReference type="Ensembl" id="ENSCVAP00000019719.1"/>
    </source>
</evidence>
<evidence type="ECO:0000256" key="1">
    <source>
        <dbReference type="SAM" id="SignalP"/>
    </source>
</evidence>
<keyword evidence="3" id="KW-1185">Reference proteome</keyword>
<dbReference type="Proteomes" id="UP000265020">
    <property type="component" value="Unassembled WGS sequence"/>
</dbReference>
<accession>A0A3Q2DLX6</accession>
<feature type="signal peptide" evidence="1">
    <location>
        <begin position="1"/>
        <end position="18"/>
    </location>
</feature>
<proteinExistence type="predicted"/>
<name>A0A3Q2DLX6_CYPVA</name>
<evidence type="ECO:0000313" key="3">
    <source>
        <dbReference type="Proteomes" id="UP000265020"/>
    </source>
</evidence>
<sequence>MLIFNFVHFFFLLQNSISSDVAYPVVTHLTFIARTVLQLLTEGTGLCPTVHQPRRLSNQTKDEEKLEGFTVKALNKNSVGEGPPTAGLFQQRLIKPTTFERDLAAACRMGHLSAQKTWLHVKCATCA</sequence>
<feature type="chain" id="PRO_5018642346" evidence="1">
    <location>
        <begin position="19"/>
        <end position="127"/>
    </location>
</feature>
<protein>
    <submittedName>
        <fullName evidence="2">Uncharacterized protein</fullName>
    </submittedName>
</protein>
<keyword evidence="1" id="KW-0732">Signal</keyword>